<dbReference type="Pfam" id="PF08281">
    <property type="entry name" value="Sigma70_r4_2"/>
    <property type="match status" value="1"/>
</dbReference>
<accession>A0A4S3PS16</accession>
<evidence type="ECO:0000256" key="1">
    <source>
        <dbReference type="ARBA" id="ARBA00010641"/>
    </source>
</evidence>
<proteinExistence type="inferred from homology"/>
<evidence type="ECO:0000313" key="7">
    <source>
        <dbReference type="EMBL" id="THE12449.1"/>
    </source>
</evidence>
<evidence type="ECO:0000313" key="8">
    <source>
        <dbReference type="Proteomes" id="UP000306477"/>
    </source>
</evidence>
<dbReference type="Proteomes" id="UP000306477">
    <property type="component" value="Unassembled WGS sequence"/>
</dbReference>
<reference evidence="7 8" key="1">
    <citation type="journal article" date="2019" name="Indoor Air">
        <title>Impacts of indoor surface finishes on bacterial viability.</title>
        <authorList>
            <person name="Hu J."/>
            <person name="Maamar S.B."/>
            <person name="Glawe A.J."/>
            <person name="Gottel N."/>
            <person name="Gilbert J.A."/>
            <person name="Hartmann E.M."/>
        </authorList>
    </citation>
    <scope>NUCLEOTIDE SEQUENCE [LARGE SCALE GENOMIC DNA]</scope>
    <source>
        <strain evidence="7 8">AF060A6</strain>
    </source>
</reference>
<dbReference type="InterPro" id="IPR014284">
    <property type="entry name" value="RNA_pol_sigma-70_dom"/>
</dbReference>
<feature type="domain" description="RNA polymerase sigma factor 70 region 4 type 2" evidence="6">
    <location>
        <begin position="108"/>
        <end position="158"/>
    </location>
</feature>
<dbReference type="GO" id="GO:0016987">
    <property type="term" value="F:sigma factor activity"/>
    <property type="evidence" value="ECO:0007669"/>
    <property type="project" value="UniProtKB-KW"/>
</dbReference>
<dbReference type="InterPro" id="IPR013249">
    <property type="entry name" value="RNA_pol_sigma70_r4_t2"/>
</dbReference>
<dbReference type="GO" id="GO:0003677">
    <property type="term" value="F:DNA binding"/>
    <property type="evidence" value="ECO:0007669"/>
    <property type="project" value="InterPro"/>
</dbReference>
<comment type="similarity">
    <text evidence="1">Belongs to the sigma-70 factor family. ECF subfamily.</text>
</comment>
<keyword evidence="2" id="KW-0805">Transcription regulation</keyword>
<keyword evidence="4" id="KW-0804">Transcription</keyword>
<feature type="domain" description="RNA polymerase sigma-70 region 2" evidence="5">
    <location>
        <begin position="10"/>
        <end position="76"/>
    </location>
</feature>
<comment type="caution">
    <text evidence="7">The sequence shown here is derived from an EMBL/GenBank/DDBJ whole genome shotgun (WGS) entry which is preliminary data.</text>
</comment>
<protein>
    <submittedName>
        <fullName evidence="7">RNA polymerase sigma factor</fullName>
    </submittedName>
</protein>
<dbReference type="PANTHER" id="PTHR43133">
    <property type="entry name" value="RNA POLYMERASE ECF-TYPE SIGMA FACTO"/>
    <property type="match status" value="1"/>
</dbReference>
<organism evidence="7 8">
    <name type="scientific">Bacillus timonensis</name>
    <dbReference type="NCBI Taxonomy" id="1033734"/>
    <lineage>
        <taxon>Bacteria</taxon>
        <taxon>Bacillati</taxon>
        <taxon>Bacillota</taxon>
        <taxon>Bacilli</taxon>
        <taxon>Bacillales</taxon>
        <taxon>Bacillaceae</taxon>
        <taxon>Bacillus</taxon>
    </lineage>
</organism>
<name>A0A4S3PS16_9BACI</name>
<dbReference type="GO" id="GO:0006352">
    <property type="term" value="P:DNA-templated transcription initiation"/>
    <property type="evidence" value="ECO:0007669"/>
    <property type="project" value="InterPro"/>
</dbReference>
<dbReference type="InterPro" id="IPR039425">
    <property type="entry name" value="RNA_pol_sigma-70-like"/>
</dbReference>
<evidence type="ECO:0000256" key="3">
    <source>
        <dbReference type="ARBA" id="ARBA00023082"/>
    </source>
</evidence>
<dbReference type="AlphaFoldDB" id="A0A4S3PS16"/>
<dbReference type="InterPro" id="IPR007627">
    <property type="entry name" value="RNA_pol_sigma70_r2"/>
</dbReference>
<dbReference type="SUPFAM" id="SSF88946">
    <property type="entry name" value="Sigma2 domain of RNA polymerase sigma factors"/>
    <property type="match status" value="1"/>
</dbReference>
<keyword evidence="8" id="KW-1185">Reference proteome</keyword>
<evidence type="ECO:0000259" key="5">
    <source>
        <dbReference type="Pfam" id="PF04542"/>
    </source>
</evidence>
<evidence type="ECO:0000259" key="6">
    <source>
        <dbReference type="Pfam" id="PF08281"/>
    </source>
</evidence>
<dbReference type="SUPFAM" id="SSF88659">
    <property type="entry name" value="Sigma3 and sigma4 domains of RNA polymerase sigma factors"/>
    <property type="match status" value="1"/>
</dbReference>
<keyword evidence="3" id="KW-0731">Sigma factor</keyword>
<dbReference type="PANTHER" id="PTHR43133:SF60">
    <property type="entry name" value="RNA POLYMERASE SIGMA FACTOR SIGV"/>
    <property type="match status" value="1"/>
</dbReference>
<dbReference type="EMBL" id="SLUB01000017">
    <property type="protein sequence ID" value="THE12449.1"/>
    <property type="molecule type" value="Genomic_DNA"/>
</dbReference>
<dbReference type="OrthoDB" id="2470848at2"/>
<dbReference type="NCBIfam" id="TIGR02937">
    <property type="entry name" value="sigma70-ECF"/>
    <property type="match status" value="1"/>
</dbReference>
<dbReference type="Gene3D" id="1.10.1740.10">
    <property type="match status" value="1"/>
</dbReference>
<dbReference type="Pfam" id="PF04542">
    <property type="entry name" value="Sigma70_r2"/>
    <property type="match status" value="1"/>
</dbReference>
<evidence type="ECO:0000256" key="2">
    <source>
        <dbReference type="ARBA" id="ARBA00023015"/>
    </source>
</evidence>
<dbReference type="Gene3D" id="1.10.10.10">
    <property type="entry name" value="Winged helix-like DNA-binding domain superfamily/Winged helix DNA-binding domain"/>
    <property type="match status" value="1"/>
</dbReference>
<gene>
    <name evidence="7" type="ORF">E1I69_11335</name>
</gene>
<dbReference type="RefSeq" id="WP_136379726.1">
    <property type="nucleotide sequence ID" value="NZ_SLUB01000017.1"/>
</dbReference>
<dbReference type="InterPro" id="IPR013324">
    <property type="entry name" value="RNA_pol_sigma_r3/r4-like"/>
</dbReference>
<evidence type="ECO:0000256" key="4">
    <source>
        <dbReference type="ARBA" id="ARBA00023163"/>
    </source>
</evidence>
<dbReference type="InterPro" id="IPR036388">
    <property type="entry name" value="WH-like_DNA-bd_sf"/>
</dbReference>
<dbReference type="InterPro" id="IPR013325">
    <property type="entry name" value="RNA_pol_sigma_r2"/>
</dbReference>
<sequence length="183" mass="21892">MSNGLDIESLYREFHLDIYRFSLYFSSNKQDAEDITQETFIKAIRNSHTLRDHARAKYWLLSIARHTAIDHLRKKKLKSTLPDLLQKMTNRERKDTLDDHLLFKEQWQEIQSALFRIKPHYRSLLILRGIQEMTIKETAEILEYTELKVRVDFFRAVKILKKELQVLEGVNEDEKDRKSNSRG</sequence>